<sequence length="62" mass="7226">MTEFEQAARQFEAMSEKERETLADNIAESLLFTDELVREAVLGHFGNASPELEKFLRKRFTF</sequence>
<evidence type="ECO:0000313" key="3">
    <source>
        <dbReference type="Proteomes" id="UP001065549"/>
    </source>
</evidence>
<name>A0A9J6QTB7_9FIRM</name>
<organism evidence="2 3">
    <name type="scientific">Hominibacterium faecale</name>
    <dbReference type="NCBI Taxonomy" id="2839743"/>
    <lineage>
        <taxon>Bacteria</taxon>
        <taxon>Bacillati</taxon>
        <taxon>Bacillota</taxon>
        <taxon>Clostridia</taxon>
        <taxon>Peptostreptococcales</taxon>
        <taxon>Anaerovoracaceae</taxon>
        <taxon>Hominibacterium</taxon>
    </lineage>
</organism>
<dbReference type="RefSeq" id="WP_148395060.1">
    <property type="nucleotide sequence ID" value="NZ_JAJAGH010000006.1"/>
</dbReference>
<dbReference type="GO" id="GO:0020037">
    <property type="term" value="F:heme binding"/>
    <property type="evidence" value="ECO:0007669"/>
    <property type="project" value="InterPro"/>
</dbReference>
<protein>
    <recommendedName>
        <fullName evidence="1">Catalase immune-responsive domain-containing protein</fullName>
    </recommendedName>
</protein>
<comment type="caution">
    <text evidence="2">The sequence shown here is derived from an EMBL/GenBank/DDBJ whole genome shotgun (WGS) entry which is preliminary data.</text>
</comment>
<dbReference type="Proteomes" id="UP001065549">
    <property type="component" value="Unassembled WGS sequence"/>
</dbReference>
<dbReference type="AlphaFoldDB" id="A0A9J6QTB7"/>
<dbReference type="SUPFAM" id="SSF56634">
    <property type="entry name" value="Heme-dependent catalase-like"/>
    <property type="match status" value="1"/>
</dbReference>
<dbReference type="InterPro" id="IPR010582">
    <property type="entry name" value="Catalase_immune_responsive"/>
</dbReference>
<dbReference type="EMBL" id="JAOSHN010000002">
    <property type="protein sequence ID" value="MCU7377831.1"/>
    <property type="molecule type" value="Genomic_DNA"/>
</dbReference>
<feature type="domain" description="Catalase immune-responsive" evidence="1">
    <location>
        <begin position="3"/>
        <end position="56"/>
    </location>
</feature>
<dbReference type="InterPro" id="IPR020835">
    <property type="entry name" value="Catalase_sf"/>
</dbReference>
<accession>A0A9J6QTB7</accession>
<gene>
    <name evidence="2" type="ORF">OBO34_05615</name>
</gene>
<keyword evidence="3" id="KW-1185">Reference proteome</keyword>
<evidence type="ECO:0000259" key="1">
    <source>
        <dbReference type="Pfam" id="PF06628"/>
    </source>
</evidence>
<proteinExistence type="predicted"/>
<evidence type="ECO:0000313" key="2">
    <source>
        <dbReference type="EMBL" id="MCU7377831.1"/>
    </source>
</evidence>
<reference evidence="2" key="1">
    <citation type="submission" date="2022-09" db="EMBL/GenBank/DDBJ databases">
        <title>Culturomic study of gut microbiota in children with autism spectrum disorder.</title>
        <authorList>
            <person name="Efimov B.A."/>
            <person name="Chaplin A.V."/>
            <person name="Sokolova S.R."/>
            <person name="Pikina A.P."/>
            <person name="Korzhanova M."/>
            <person name="Belova V."/>
            <person name="Korostin D."/>
        </authorList>
    </citation>
    <scope>NUCLEOTIDE SEQUENCE</scope>
    <source>
        <strain evidence="2">ASD5510</strain>
    </source>
</reference>
<dbReference type="Gene3D" id="2.40.180.10">
    <property type="entry name" value="Catalase core domain"/>
    <property type="match status" value="1"/>
</dbReference>
<dbReference type="Pfam" id="PF06628">
    <property type="entry name" value="Catalase-rel"/>
    <property type="match status" value="1"/>
</dbReference>